<comment type="caution">
    <text evidence="3">The sequence shown here is derived from an EMBL/GenBank/DDBJ whole genome shotgun (WGS) entry which is preliminary data.</text>
</comment>
<organism evidence="3 4">
    <name type="scientific">Streptomyces misionensis</name>
    <dbReference type="NCBI Taxonomy" id="67331"/>
    <lineage>
        <taxon>Bacteria</taxon>
        <taxon>Bacillati</taxon>
        <taxon>Actinomycetota</taxon>
        <taxon>Actinomycetes</taxon>
        <taxon>Kitasatosporales</taxon>
        <taxon>Streptomycetaceae</taxon>
        <taxon>Streptomyces</taxon>
    </lineage>
</organism>
<name>A0A5C6JU56_9ACTN</name>
<keyword evidence="2" id="KW-0812">Transmembrane</keyword>
<evidence type="ECO:0000313" key="3">
    <source>
        <dbReference type="EMBL" id="TWV46588.1"/>
    </source>
</evidence>
<reference evidence="3" key="1">
    <citation type="journal article" date="2019" name="Microbiol. Resour. Announc.">
        <title>Draft Genomic Sequences of Streptomyces misionensis and Streptomyces albidoflavus, bacteria applied for phytopathogen biocontrol.</title>
        <authorList>
            <person name="Pylro V."/>
            <person name="Dias A."/>
            <person name="Andreote F."/>
            <person name="Varani A."/>
            <person name="Andreote C."/>
            <person name="Bernardo E."/>
            <person name="Martins T."/>
        </authorList>
    </citation>
    <scope>NUCLEOTIDE SEQUENCE [LARGE SCALE GENOMIC DNA]</scope>
    <source>
        <strain evidence="3">66</strain>
    </source>
</reference>
<proteinExistence type="predicted"/>
<keyword evidence="2" id="KW-1133">Transmembrane helix</keyword>
<dbReference type="Proteomes" id="UP000320481">
    <property type="component" value="Unassembled WGS sequence"/>
</dbReference>
<dbReference type="AlphaFoldDB" id="A0A5C6JU56"/>
<evidence type="ECO:0000256" key="1">
    <source>
        <dbReference type="SAM" id="MobiDB-lite"/>
    </source>
</evidence>
<accession>A0A5C6JU56</accession>
<evidence type="ECO:0000313" key="4">
    <source>
        <dbReference type="Proteomes" id="UP000320481"/>
    </source>
</evidence>
<sequence length="233" mass="24347">MRNRFPALSLSSYGVGWPANRRIAIVAVVVAVLLTIAAAVALLSGSGNAHRDPAAAGPAAAHSPSSSEAPSPKPEAGSGSGSVPKPPQISEPVAYAQAAARMLWSYDTRDTSRDQQLAGMRAWMTAETKYADWASVSGQVPDPVLWSRMADQDQRATAHVTEGHYPGAFKQALAEDPSAITEAYIYVVTVNGTQQIAWKKGGGGAEERAVTLAVQCRPGHDCTLAAIAPSVTQ</sequence>
<keyword evidence="4" id="KW-1185">Reference proteome</keyword>
<gene>
    <name evidence="3" type="ORF">FRZ03_14465</name>
</gene>
<protein>
    <submittedName>
        <fullName evidence="3">Uncharacterized protein</fullName>
    </submittedName>
</protein>
<feature type="transmembrane region" description="Helical" evidence="2">
    <location>
        <begin position="23"/>
        <end position="43"/>
    </location>
</feature>
<evidence type="ECO:0000256" key="2">
    <source>
        <dbReference type="SAM" id="Phobius"/>
    </source>
</evidence>
<dbReference type="EMBL" id="VOGW01000084">
    <property type="protein sequence ID" value="TWV46588.1"/>
    <property type="molecule type" value="Genomic_DNA"/>
</dbReference>
<feature type="compositionally biased region" description="Low complexity" evidence="1">
    <location>
        <begin position="54"/>
        <end position="77"/>
    </location>
</feature>
<keyword evidence="2" id="KW-0472">Membrane</keyword>
<feature type="region of interest" description="Disordered" evidence="1">
    <location>
        <begin position="51"/>
        <end position="89"/>
    </location>
</feature>
<dbReference type="RefSeq" id="WP_146465547.1">
    <property type="nucleotide sequence ID" value="NZ_VOGW01000084.1"/>
</dbReference>